<comment type="caution">
    <text evidence="1">The sequence shown here is derived from an EMBL/GenBank/DDBJ whole genome shotgun (WGS) entry which is preliminary data.</text>
</comment>
<keyword evidence="2" id="KW-1185">Reference proteome</keyword>
<gene>
    <name evidence="1" type="ORF">A3SI_01296</name>
</gene>
<evidence type="ECO:0000313" key="1">
    <source>
        <dbReference type="EMBL" id="EIM78681.1"/>
    </source>
</evidence>
<name>I5CA29_9BACT</name>
<dbReference type="EMBL" id="AJYA01000002">
    <property type="protein sequence ID" value="EIM78681.1"/>
    <property type="molecule type" value="Genomic_DNA"/>
</dbReference>
<dbReference type="GO" id="GO:0016740">
    <property type="term" value="F:transferase activity"/>
    <property type="evidence" value="ECO:0007669"/>
    <property type="project" value="UniProtKB-KW"/>
</dbReference>
<dbReference type="AlphaFoldDB" id="I5CA29"/>
<keyword evidence="1" id="KW-0808">Transferase</keyword>
<dbReference type="Proteomes" id="UP000005551">
    <property type="component" value="Unassembled WGS sequence"/>
</dbReference>
<protein>
    <submittedName>
        <fullName evidence="1">Carboxyl transferase</fullName>
    </submittedName>
</protein>
<evidence type="ECO:0000313" key="2">
    <source>
        <dbReference type="Proteomes" id="UP000005551"/>
    </source>
</evidence>
<proteinExistence type="predicted"/>
<dbReference type="STRING" id="1189621.A3SI_01296"/>
<accession>I5CA29</accession>
<sequence length="57" mass="6374">MDSQTKGVYTLPSNQEKIELLKKKNAEALLGGGEERIAAQHKKRQAYCARTYSFTDG</sequence>
<organism evidence="1 2">
    <name type="scientific">Nitritalea halalkaliphila LW7</name>
    <dbReference type="NCBI Taxonomy" id="1189621"/>
    <lineage>
        <taxon>Bacteria</taxon>
        <taxon>Pseudomonadati</taxon>
        <taxon>Bacteroidota</taxon>
        <taxon>Cytophagia</taxon>
        <taxon>Cytophagales</taxon>
        <taxon>Cyclobacteriaceae</taxon>
        <taxon>Nitritalea</taxon>
    </lineage>
</organism>
<reference evidence="1 2" key="1">
    <citation type="submission" date="2012-05" db="EMBL/GenBank/DDBJ databases">
        <title>Genome sequence of Nitritalea halalkaliphila LW7.</title>
        <authorList>
            <person name="Jangir P.K."/>
            <person name="Singh A."/>
            <person name="Shivaji S."/>
            <person name="Sharma R."/>
        </authorList>
    </citation>
    <scope>NUCLEOTIDE SEQUENCE [LARGE SCALE GENOMIC DNA]</scope>
    <source>
        <strain evidence="1 2">LW7</strain>
    </source>
</reference>